<feature type="transmembrane region" description="Helical" evidence="11">
    <location>
        <begin position="182"/>
        <end position="202"/>
    </location>
</feature>
<feature type="transmembrane region" description="Helical" evidence="11">
    <location>
        <begin position="91"/>
        <end position="110"/>
    </location>
</feature>
<keyword evidence="4 11" id="KW-0812">Transmembrane</keyword>
<keyword evidence="6" id="KW-0931">ER-Golgi transport</keyword>
<comment type="subcellular location">
    <subcellularLocation>
        <location evidence="1">Endoplasmic reticulum membrane</location>
        <topology evidence="1">Multi-pass membrane protein</topology>
    </subcellularLocation>
</comment>
<evidence type="ECO:0000256" key="10">
    <source>
        <dbReference type="ARBA" id="ARBA00023170"/>
    </source>
</evidence>
<organism evidence="12 13">
    <name type="scientific">Anaeramoeba ignava</name>
    <name type="common">Anaerobic marine amoeba</name>
    <dbReference type="NCBI Taxonomy" id="1746090"/>
    <lineage>
        <taxon>Eukaryota</taxon>
        <taxon>Metamonada</taxon>
        <taxon>Anaeramoebidae</taxon>
        <taxon>Anaeramoeba</taxon>
    </lineage>
</organism>
<dbReference type="GO" id="GO:0016192">
    <property type="term" value="P:vesicle-mediated transport"/>
    <property type="evidence" value="ECO:0007669"/>
    <property type="project" value="UniProtKB-KW"/>
</dbReference>
<feature type="transmembrane region" description="Helical" evidence="11">
    <location>
        <begin position="151"/>
        <end position="170"/>
    </location>
</feature>
<dbReference type="Proteomes" id="UP001149090">
    <property type="component" value="Unassembled WGS sequence"/>
</dbReference>
<accession>A0A9Q0LHT0</accession>
<dbReference type="AlphaFoldDB" id="A0A9Q0LHT0"/>
<keyword evidence="8 11" id="KW-1133">Transmembrane helix</keyword>
<dbReference type="GO" id="GO:0046923">
    <property type="term" value="F:ER retention sequence binding"/>
    <property type="evidence" value="ECO:0007669"/>
    <property type="project" value="InterPro"/>
</dbReference>
<dbReference type="GO" id="GO:0015031">
    <property type="term" value="P:protein transport"/>
    <property type="evidence" value="ECO:0007669"/>
    <property type="project" value="UniProtKB-KW"/>
</dbReference>
<keyword evidence="3" id="KW-0813">Transport</keyword>
<dbReference type="Pfam" id="PF00810">
    <property type="entry name" value="ER_lumen_recept"/>
    <property type="match status" value="1"/>
</dbReference>
<evidence type="ECO:0000256" key="4">
    <source>
        <dbReference type="ARBA" id="ARBA00022692"/>
    </source>
</evidence>
<dbReference type="PANTHER" id="PTHR10585">
    <property type="entry name" value="ER LUMEN PROTEIN RETAINING RECEPTOR"/>
    <property type="match status" value="1"/>
</dbReference>
<keyword evidence="10 12" id="KW-0675">Receptor</keyword>
<protein>
    <submittedName>
        <fullName evidence="12">Er lumen protein-retaining receptor</fullName>
    </submittedName>
</protein>
<evidence type="ECO:0000256" key="1">
    <source>
        <dbReference type="ARBA" id="ARBA00004477"/>
    </source>
</evidence>
<feature type="transmembrane region" description="Helical" evidence="11">
    <location>
        <begin position="58"/>
        <end position="79"/>
    </location>
</feature>
<feature type="transmembrane region" description="Helical" evidence="11">
    <location>
        <begin position="7"/>
        <end position="25"/>
    </location>
</feature>
<comment type="caution">
    <text evidence="12">The sequence shown here is derived from an EMBL/GenBank/DDBJ whole genome shotgun (WGS) entry which is preliminary data.</text>
</comment>
<dbReference type="OMA" id="WKSRSCE"/>
<evidence type="ECO:0000256" key="11">
    <source>
        <dbReference type="SAM" id="Phobius"/>
    </source>
</evidence>
<dbReference type="OrthoDB" id="7694678at2759"/>
<evidence type="ECO:0000256" key="9">
    <source>
        <dbReference type="ARBA" id="ARBA00023136"/>
    </source>
</evidence>
<keyword evidence="7" id="KW-0653">Protein transport</keyword>
<evidence type="ECO:0000256" key="3">
    <source>
        <dbReference type="ARBA" id="ARBA00022448"/>
    </source>
</evidence>
<keyword evidence="13" id="KW-1185">Reference proteome</keyword>
<keyword evidence="5" id="KW-0256">Endoplasmic reticulum</keyword>
<comment type="similarity">
    <text evidence="2">Belongs to the ERD2 family.</text>
</comment>
<evidence type="ECO:0000256" key="5">
    <source>
        <dbReference type="ARBA" id="ARBA00022824"/>
    </source>
</evidence>
<proteinExistence type="inferred from homology"/>
<feature type="transmembrane region" description="Helical" evidence="11">
    <location>
        <begin position="116"/>
        <end position="139"/>
    </location>
</feature>
<name>A0A9Q0LHT0_ANAIG</name>
<dbReference type="GO" id="GO:0005789">
    <property type="term" value="C:endoplasmic reticulum membrane"/>
    <property type="evidence" value="ECO:0007669"/>
    <property type="project" value="UniProtKB-SubCell"/>
</dbReference>
<evidence type="ECO:0000256" key="2">
    <source>
        <dbReference type="ARBA" id="ARBA00010120"/>
    </source>
</evidence>
<gene>
    <name evidence="12" type="ORF">M0811_09097</name>
</gene>
<sequence length="215" mass="25173">MYNIFRLAADFLHLSSILILLMKIISQKSCAGVSLKSHEIYALVFITRYLDLLTLSGGFYNIIFKIFFISSSVIIVYLIRYKYNRSYSKRLDTFRVVFLIAPSAVLALIFTDEYSLLEILWTFSIFLEAVASLPQLFLLQRSEGEIETLTSNYVITLGGYRALYLLNWIWRLITENHYRAWVVWMCGIIQTAIYSDFAYYYFKAKFEGKRLSLPK</sequence>
<keyword evidence="9 11" id="KW-0472">Membrane</keyword>
<evidence type="ECO:0000313" key="12">
    <source>
        <dbReference type="EMBL" id="KAJ5073142.1"/>
    </source>
</evidence>
<evidence type="ECO:0000256" key="6">
    <source>
        <dbReference type="ARBA" id="ARBA00022892"/>
    </source>
</evidence>
<dbReference type="PRINTS" id="PR00660">
    <property type="entry name" value="ERLUMENR"/>
</dbReference>
<dbReference type="GO" id="GO:0006621">
    <property type="term" value="P:protein retention in ER lumen"/>
    <property type="evidence" value="ECO:0007669"/>
    <property type="project" value="InterPro"/>
</dbReference>
<reference evidence="12" key="1">
    <citation type="submission" date="2022-10" db="EMBL/GenBank/DDBJ databases">
        <title>Novel sulphate-reducing endosymbionts in the free-living metamonad Anaeramoeba.</title>
        <authorList>
            <person name="Jerlstrom-Hultqvist J."/>
            <person name="Cepicka I."/>
            <person name="Gallot-Lavallee L."/>
            <person name="Salas-Leiva D."/>
            <person name="Curtis B.A."/>
            <person name="Zahonova K."/>
            <person name="Pipaliya S."/>
            <person name="Dacks J."/>
            <person name="Roger A.J."/>
        </authorList>
    </citation>
    <scope>NUCLEOTIDE SEQUENCE</scope>
    <source>
        <strain evidence="12">BMAN</strain>
    </source>
</reference>
<evidence type="ECO:0000256" key="7">
    <source>
        <dbReference type="ARBA" id="ARBA00022927"/>
    </source>
</evidence>
<dbReference type="EMBL" id="JAPDFW010000077">
    <property type="protein sequence ID" value="KAJ5073142.1"/>
    <property type="molecule type" value="Genomic_DNA"/>
</dbReference>
<evidence type="ECO:0000313" key="13">
    <source>
        <dbReference type="Proteomes" id="UP001149090"/>
    </source>
</evidence>
<evidence type="ECO:0000256" key="8">
    <source>
        <dbReference type="ARBA" id="ARBA00022989"/>
    </source>
</evidence>
<dbReference type="InterPro" id="IPR000133">
    <property type="entry name" value="ER_ret_rcpt"/>
</dbReference>